<reference evidence="2" key="1">
    <citation type="submission" date="2016-12" db="EMBL/GenBank/DDBJ databases">
        <title>The genomes of Aspergillus section Nigri reveals drivers in fungal speciation.</title>
        <authorList>
            <consortium name="DOE Joint Genome Institute"/>
            <person name="Vesth T.C."/>
            <person name="Nybo J."/>
            <person name="Theobald S."/>
            <person name="Brandl J."/>
            <person name="Frisvad J.C."/>
            <person name="Nielsen K.F."/>
            <person name="Lyhne E.K."/>
            <person name="Kogle M.E."/>
            <person name="Kuo A."/>
            <person name="Riley R."/>
            <person name="Clum A."/>
            <person name="Nolan M."/>
            <person name="Lipzen A."/>
            <person name="Salamov A."/>
            <person name="Henrissat B."/>
            <person name="Wiebenga A."/>
            <person name="De vries R.P."/>
            <person name="Grigoriev I.V."/>
            <person name="Mortensen U.H."/>
            <person name="Andersen M.R."/>
            <person name="Baker S.E."/>
        </authorList>
    </citation>
    <scope>NUCLEOTIDE SEQUENCE</scope>
    <source>
        <strain evidence="2">IBT 28561</strain>
    </source>
</reference>
<dbReference type="PANTHER" id="PTHR28020:SF1">
    <property type="entry name" value="YAP1-BINDING PROTEIN 1-RELATED"/>
    <property type="match status" value="1"/>
</dbReference>
<dbReference type="InterPro" id="IPR040347">
    <property type="entry name" value="YBP1/2"/>
</dbReference>
<evidence type="ECO:0000313" key="3">
    <source>
        <dbReference type="Proteomes" id="UP000234254"/>
    </source>
</evidence>
<dbReference type="InterPro" id="IPR013877">
    <property type="entry name" value="YAP-bd/ALF4/Glomulin"/>
</dbReference>
<dbReference type="GO" id="GO:0005737">
    <property type="term" value="C:cytoplasm"/>
    <property type="evidence" value="ECO:0007669"/>
    <property type="project" value="TreeGrafter"/>
</dbReference>
<keyword evidence="3" id="KW-1185">Reference proteome</keyword>
<feature type="region of interest" description="Disordered" evidence="1">
    <location>
        <begin position="196"/>
        <end position="231"/>
    </location>
</feature>
<dbReference type="VEuPathDB" id="FungiDB:P168DRAFT_303345"/>
<dbReference type="AlphaFoldDB" id="A0A2I1D6U1"/>
<sequence length="677" mass="75027">MAEEDPLIKTLPPATDYLTYLTVLEYQLTPARLPTLHKLLQDETLTTNIGWDLVQLLLPMLPRSLECLHDIARLGNPREVILRVSDALMKLEPDEDEEEEEIAEVKEPKGPAPVAGDAQSGDVAVESDDEAKPLPRHIVQFNTLLGMLSVLHGRIRTKSPSRFLATSIQAVLEAYTTMPTNETTLALLEFFREVSPSKRPAPPPRAASESSLLRVAQASAPDPEAEEHSHIPASINDESVLVKRFLQFGLVELLKSYLLSFSGPTDPGMSWAIRLQEKLHPEKRIPNKASPTDQYTNDQALRERDMIMAKITALSRDFGIDDQQLLDIVAGPPEAQPPPLDFDEPPRTADQIPLERHGSLLLLAARAAMAELFSSGQITPIPVFPDLARIFSNFISQESTPDEVAFGHPQPLLDSLLTLTVFSMERSLGEINNEKEFGEFVLTLTACTARQSYGSIRNIPGAVVHSHPSEIVRFKLIRQVLEQERLRTLRDSAIGWLKNEILSAANSESNSSVFLNPHYFSVLFPSIFSASALALNVSTDIVPSWIDFSQTLAPWIHSALSLYYLLISSPTLRTTLQLEKTYVFFRRRFLEPLKSVCHAFEADLVANGGDGRIEAAVGEDMCEAGMARSVGLIGHARDQVEDAVGDAFVMEDQELQEPSADDIARVDQIRKETEPSV</sequence>
<dbReference type="RefSeq" id="XP_024694167.1">
    <property type="nucleotide sequence ID" value="XM_024838746.1"/>
</dbReference>
<comment type="caution">
    <text evidence="2">The sequence shown here is derived from an EMBL/GenBank/DDBJ whole genome shotgun (WGS) entry which is preliminary data.</text>
</comment>
<feature type="compositionally biased region" description="Acidic residues" evidence="1">
    <location>
        <begin position="93"/>
        <end position="102"/>
    </location>
</feature>
<protein>
    <submittedName>
        <fullName evidence="2">DUF1760-domain-containing protein</fullName>
    </submittedName>
</protein>
<feature type="region of interest" description="Disordered" evidence="1">
    <location>
        <begin position="92"/>
        <end position="131"/>
    </location>
</feature>
<gene>
    <name evidence="2" type="ORF">P168DRAFT_303345</name>
</gene>
<name>A0A2I1D6U1_ASPC2</name>
<evidence type="ECO:0000256" key="1">
    <source>
        <dbReference type="SAM" id="MobiDB-lite"/>
    </source>
</evidence>
<dbReference type="PANTHER" id="PTHR28020">
    <property type="entry name" value="YAP1-BINDING PROTEIN 1-RELATED"/>
    <property type="match status" value="1"/>
</dbReference>
<dbReference type="OrthoDB" id="5396786at2759"/>
<proteinExistence type="predicted"/>
<organism evidence="2 3">
    <name type="scientific">Aspergillus campestris (strain IBT 28561)</name>
    <dbReference type="NCBI Taxonomy" id="1392248"/>
    <lineage>
        <taxon>Eukaryota</taxon>
        <taxon>Fungi</taxon>
        <taxon>Dikarya</taxon>
        <taxon>Ascomycota</taxon>
        <taxon>Pezizomycotina</taxon>
        <taxon>Eurotiomycetes</taxon>
        <taxon>Eurotiomycetidae</taxon>
        <taxon>Eurotiales</taxon>
        <taxon>Aspergillaceae</taxon>
        <taxon>Aspergillus</taxon>
        <taxon>Aspergillus subgen. Circumdati</taxon>
    </lineage>
</organism>
<dbReference type="Proteomes" id="UP000234254">
    <property type="component" value="Unassembled WGS sequence"/>
</dbReference>
<evidence type="ECO:0000313" key="2">
    <source>
        <dbReference type="EMBL" id="PKY05573.1"/>
    </source>
</evidence>
<dbReference type="GO" id="GO:0034599">
    <property type="term" value="P:cellular response to oxidative stress"/>
    <property type="evidence" value="ECO:0007669"/>
    <property type="project" value="InterPro"/>
</dbReference>
<dbReference type="Pfam" id="PF08568">
    <property type="entry name" value="Kinetochor_Ybp2"/>
    <property type="match status" value="1"/>
</dbReference>
<dbReference type="GeneID" id="36546270"/>
<accession>A0A2I1D6U1</accession>
<dbReference type="EMBL" id="MSFM01000004">
    <property type="protein sequence ID" value="PKY05573.1"/>
    <property type="molecule type" value="Genomic_DNA"/>
</dbReference>